<organism evidence="2 3">
    <name type="scientific">Streptacidiphilus fuscans</name>
    <dbReference type="NCBI Taxonomy" id="2789292"/>
    <lineage>
        <taxon>Bacteria</taxon>
        <taxon>Bacillati</taxon>
        <taxon>Actinomycetota</taxon>
        <taxon>Actinomycetes</taxon>
        <taxon>Kitasatosporales</taxon>
        <taxon>Streptomycetaceae</taxon>
        <taxon>Streptacidiphilus</taxon>
    </lineage>
</organism>
<keyword evidence="3" id="KW-1185">Reference proteome</keyword>
<dbReference type="AlphaFoldDB" id="A0A931AZK4"/>
<dbReference type="Pfam" id="PF04525">
    <property type="entry name" value="LOR"/>
    <property type="match status" value="1"/>
</dbReference>
<dbReference type="EMBL" id="JADPRT010000003">
    <property type="protein sequence ID" value="MBF9068339.1"/>
    <property type="molecule type" value="Genomic_DNA"/>
</dbReference>
<dbReference type="InterPro" id="IPR038595">
    <property type="entry name" value="LOR_sf"/>
</dbReference>
<comment type="caution">
    <text evidence="2">The sequence shown here is derived from an EMBL/GenBank/DDBJ whole genome shotgun (WGS) entry which is preliminary data.</text>
</comment>
<protein>
    <submittedName>
        <fullName evidence="2">LURP-one-related family protein</fullName>
    </submittedName>
</protein>
<proteinExistence type="inferred from homology"/>
<evidence type="ECO:0000256" key="1">
    <source>
        <dbReference type="ARBA" id="ARBA00005437"/>
    </source>
</evidence>
<name>A0A931AZK4_9ACTN</name>
<dbReference type="InterPro" id="IPR007612">
    <property type="entry name" value="LOR"/>
</dbReference>
<dbReference type="InterPro" id="IPR025659">
    <property type="entry name" value="Tubby-like_C"/>
</dbReference>
<gene>
    <name evidence="2" type="ORF">I2501_09845</name>
</gene>
<sequence>MKFLMRERIFGFGDDHWITTEHGEKAFLVDGKALRVRETFELKDHHTGEVVAVIKKKLLSVRDAMVVEQHHGGHLATVKKKLITVFHDKYLAELDGSVGGGEIEIVGNFTDHEFHLERDGRRIAVVSKSWFSVRDHYAIDVADGEDVPLLLSIAVCVEHLDAEEHH</sequence>
<evidence type="ECO:0000313" key="2">
    <source>
        <dbReference type="EMBL" id="MBF9068339.1"/>
    </source>
</evidence>
<reference evidence="2" key="1">
    <citation type="submission" date="2020-11" db="EMBL/GenBank/DDBJ databases">
        <title>Isolation and identification of active actinomycetes.</title>
        <authorList>
            <person name="Yu B."/>
        </authorList>
    </citation>
    <scope>NUCLEOTIDE SEQUENCE</scope>
    <source>
        <strain evidence="2">NEAU-YB345</strain>
    </source>
</reference>
<evidence type="ECO:0000313" key="3">
    <source>
        <dbReference type="Proteomes" id="UP000657385"/>
    </source>
</evidence>
<dbReference type="RefSeq" id="WP_196193481.1">
    <property type="nucleotide sequence ID" value="NZ_JADPRT010000003.1"/>
</dbReference>
<accession>A0A931AZK4</accession>
<dbReference type="SUPFAM" id="SSF54518">
    <property type="entry name" value="Tubby C-terminal domain-like"/>
    <property type="match status" value="1"/>
</dbReference>
<dbReference type="Gene3D" id="2.40.160.200">
    <property type="entry name" value="LURP1-related"/>
    <property type="match status" value="1"/>
</dbReference>
<dbReference type="Proteomes" id="UP000657385">
    <property type="component" value="Unassembled WGS sequence"/>
</dbReference>
<comment type="similarity">
    <text evidence="1">Belongs to the LOR family.</text>
</comment>